<name>A0A060BQ56_9CILI</name>
<dbReference type="EMBL" id="MPUH01000064">
    <property type="protein sequence ID" value="OMJ92310.1"/>
    <property type="molecule type" value="Genomic_DNA"/>
</dbReference>
<keyword evidence="2 8" id="KW-0696">RNA-directed RNA polymerase</keyword>
<feature type="domain" description="RDRP C-terminal head" evidence="10">
    <location>
        <begin position="810"/>
        <end position="918"/>
    </location>
</feature>
<evidence type="ECO:0000256" key="3">
    <source>
        <dbReference type="ARBA" id="ARBA00022679"/>
    </source>
</evidence>
<evidence type="ECO:0000313" key="11">
    <source>
        <dbReference type="EMBL" id="AIA82429.1"/>
    </source>
</evidence>
<dbReference type="InterPro" id="IPR057596">
    <property type="entry name" value="RDRP_core"/>
</dbReference>
<dbReference type="Pfam" id="PF26253">
    <property type="entry name" value="RdRP_head"/>
    <property type="match status" value="1"/>
</dbReference>
<evidence type="ECO:0000256" key="8">
    <source>
        <dbReference type="RuleBase" id="RU363098"/>
    </source>
</evidence>
<evidence type="ECO:0000256" key="6">
    <source>
        <dbReference type="ARBA" id="ARBA00023158"/>
    </source>
</evidence>
<proteinExistence type="inferred from homology"/>
<feature type="domain" description="RDRP core" evidence="9">
    <location>
        <begin position="251"/>
        <end position="790"/>
    </location>
</feature>
<dbReference type="OrthoDB" id="313418at2759"/>
<reference evidence="11" key="1">
    <citation type="journal article" date="2014" name="PLoS Biol.">
        <title>The kinase regulator mob1 acts as a patterning protein for stentor morphogenesis.</title>
        <authorList>
            <person name="Slabodnick M.M."/>
            <person name="Ruby J.G."/>
            <person name="Dunn J.G."/>
            <person name="Feldman J.L."/>
            <person name="DeRisi J.L."/>
            <person name="Marshall W.F."/>
        </authorList>
    </citation>
    <scope>NUCLEOTIDE SEQUENCE</scope>
</reference>
<evidence type="ECO:0000256" key="2">
    <source>
        <dbReference type="ARBA" id="ARBA00022484"/>
    </source>
</evidence>
<comment type="catalytic activity">
    <reaction evidence="7 8">
        <text>RNA(n) + a ribonucleoside 5'-triphosphate = RNA(n+1) + diphosphate</text>
        <dbReference type="Rhea" id="RHEA:21248"/>
        <dbReference type="Rhea" id="RHEA-COMP:14527"/>
        <dbReference type="Rhea" id="RHEA-COMP:17342"/>
        <dbReference type="ChEBI" id="CHEBI:33019"/>
        <dbReference type="ChEBI" id="CHEBI:61557"/>
        <dbReference type="ChEBI" id="CHEBI:140395"/>
        <dbReference type="EC" id="2.7.7.48"/>
    </reaction>
</comment>
<dbReference type="GO" id="GO:0030422">
    <property type="term" value="P:siRNA processing"/>
    <property type="evidence" value="ECO:0007669"/>
    <property type="project" value="TreeGrafter"/>
</dbReference>
<dbReference type="AlphaFoldDB" id="A0A060BQ56"/>
<keyword evidence="6" id="KW-0943">RNA-mediated gene silencing</keyword>
<dbReference type="GO" id="GO:0003723">
    <property type="term" value="F:RNA binding"/>
    <property type="evidence" value="ECO:0007669"/>
    <property type="project" value="UniProtKB-KW"/>
</dbReference>
<dbReference type="Proteomes" id="UP000187209">
    <property type="component" value="Unassembled WGS sequence"/>
</dbReference>
<dbReference type="PANTHER" id="PTHR23079:SF55">
    <property type="entry name" value="RNA-DIRECTED RNA POLYMERASE"/>
    <property type="match status" value="1"/>
</dbReference>
<evidence type="ECO:0000259" key="10">
    <source>
        <dbReference type="Pfam" id="PF26253"/>
    </source>
</evidence>
<reference evidence="12 13" key="2">
    <citation type="submission" date="2016-11" db="EMBL/GenBank/DDBJ databases">
        <title>The macronuclear genome of Stentor coeruleus: a giant cell with tiny introns.</title>
        <authorList>
            <person name="Slabodnick M."/>
            <person name="Ruby J.G."/>
            <person name="Reiff S.B."/>
            <person name="Swart E.C."/>
            <person name="Gosai S."/>
            <person name="Prabakaran S."/>
            <person name="Witkowska E."/>
            <person name="Larue G.E."/>
            <person name="Fisher S."/>
            <person name="Freeman R.M."/>
            <person name="Gunawardena J."/>
            <person name="Chu W."/>
            <person name="Stover N.A."/>
            <person name="Gregory B.D."/>
            <person name="Nowacki M."/>
            <person name="Derisi J."/>
            <person name="Roy S.W."/>
            <person name="Marshall W.F."/>
            <person name="Sood P."/>
        </authorList>
    </citation>
    <scope>NUCLEOTIDE SEQUENCE [LARGE SCALE GENOMIC DNA]</scope>
    <source>
        <strain evidence="12">WM001</strain>
    </source>
</reference>
<evidence type="ECO:0000313" key="13">
    <source>
        <dbReference type="Proteomes" id="UP000187209"/>
    </source>
</evidence>
<dbReference type="GO" id="GO:0003968">
    <property type="term" value="F:RNA-directed RNA polymerase activity"/>
    <property type="evidence" value="ECO:0007669"/>
    <property type="project" value="UniProtKB-KW"/>
</dbReference>
<sequence length="919" mass="106881">MNKSYIPYRTQLKIRELMMSTGTIVDSYFRKYKKYKATLDKYNDNPSLQIIFSSKLSYYQIIIWPQNIEEIIETEELEYFIKIQGRPSVERIEERRKYRSTYDCLISSKEHNMLKMLFPHFFVIKLEFLDNNDSWREYLNSLKIHCVSGWLSTISYKQLPINLEEMFDLSGIPWETKYYVLVLLTNSLMPLHYLNPDIIELFKNPKASLALREMYYSFKIFTIDDYRNFCERPLPDREVPCYHFSIKKVIVTPTTCIFLPPDSEIGNRVMRKCHEFADYFLRLSFCEENLEKRVWQRNSEVLDKFKNILNGLTVFEYDYEFLGFSNSQMRGHSCWMVIKTLDSWAEIIRKNLGDFSTCKTTAKYASRLGLCFSSTYKTLSISKEQILHIPDIDRNGYNFSDGIGKISPEFLLETRNILDINPNEEISAIQIRLGGCKGVVALAPELECSIAIRPSMIKFSSEDLDLEVCSCAKYKPAYLNRQIILLLCGLGVPQHVFLDMQKEVITLAQNSTKDEILAIHFLSHYNSVSMNDVITMLQMGFIIKQEPYIEGMLQCAYSNFVSEIKEKAHFLAPQSALLVGVLDEYSILEHEQVYIRISTFNNSRVITGKVVLAKNPCLHPGDVKVVMAVDVPELAHLANVLVFPQKGPRPIPNQCSGSDLDGDEYFVSWNPLLIPSKTVQAMDYDAETEKVETQITINSVKDYFIRYMESENLGCIGNLHMIYADLLGIHSNEALELAMLHSKAVDYAKTGVPVTVPYELQQKNWPDFMQKPWKKPYESPGILGKLFRSVNIEKFYTTSYSVINNQFIKEGFEKYLGLAENMYKEFKREVQGAIRKFQLNNEFEFFIGKSSSFKWNSNNNKSRILKKASQLKMTTRKRFFSINGELERTKLASAFYYVTYTEKNPIYSFPWIVYNYILK</sequence>
<protein>
    <recommendedName>
        <fullName evidence="8">RNA-dependent RNA polymerase</fullName>
        <ecNumber evidence="8">2.7.7.48</ecNumber>
    </recommendedName>
</protein>
<dbReference type="EC" id="2.7.7.48" evidence="8"/>
<evidence type="ECO:0000256" key="4">
    <source>
        <dbReference type="ARBA" id="ARBA00022695"/>
    </source>
</evidence>
<evidence type="ECO:0000313" key="12">
    <source>
        <dbReference type="EMBL" id="OMJ92310.1"/>
    </source>
</evidence>
<organism evidence="11">
    <name type="scientific">Stentor coeruleus</name>
    <dbReference type="NCBI Taxonomy" id="5963"/>
    <lineage>
        <taxon>Eukaryota</taxon>
        <taxon>Sar</taxon>
        <taxon>Alveolata</taxon>
        <taxon>Ciliophora</taxon>
        <taxon>Postciliodesmatophora</taxon>
        <taxon>Heterotrichea</taxon>
        <taxon>Heterotrichida</taxon>
        <taxon>Stentoridae</taxon>
        <taxon>Stentor</taxon>
    </lineage>
</organism>
<dbReference type="InterPro" id="IPR058752">
    <property type="entry name" value="RDRP_C_head"/>
</dbReference>
<comment type="similarity">
    <text evidence="1 8">Belongs to the RdRP family.</text>
</comment>
<evidence type="ECO:0000256" key="5">
    <source>
        <dbReference type="ARBA" id="ARBA00022884"/>
    </source>
</evidence>
<dbReference type="InterPro" id="IPR007855">
    <property type="entry name" value="RDRP"/>
</dbReference>
<evidence type="ECO:0000259" key="9">
    <source>
        <dbReference type="Pfam" id="PF05183"/>
    </source>
</evidence>
<keyword evidence="3 8" id="KW-0808">Transferase</keyword>
<gene>
    <name evidence="11" type="primary">RdRP02</name>
    <name evidence="12" type="ORF">SteCoe_4972</name>
</gene>
<keyword evidence="4 8" id="KW-0548">Nucleotidyltransferase</keyword>
<evidence type="ECO:0000256" key="1">
    <source>
        <dbReference type="ARBA" id="ARBA00005762"/>
    </source>
</evidence>
<dbReference type="PANTHER" id="PTHR23079">
    <property type="entry name" value="RNA-DEPENDENT RNA POLYMERASE"/>
    <property type="match status" value="1"/>
</dbReference>
<accession>A0A060BQ56</accession>
<evidence type="ECO:0000256" key="7">
    <source>
        <dbReference type="ARBA" id="ARBA00048744"/>
    </source>
</evidence>
<keyword evidence="5 8" id="KW-0694">RNA-binding</keyword>
<dbReference type="Pfam" id="PF05183">
    <property type="entry name" value="RdRP"/>
    <property type="match status" value="1"/>
</dbReference>
<dbReference type="GO" id="GO:0031380">
    <property type="term" value="C:nuclear RNA-directed RNA polymerase complex"/>
    <property type="evidence" value="ECO:0007669"/>
    <property type="project" value="TreeGrafter"/>
</dbReference>
<keyword evidence="13" id="KW-1185">Reference proteome</keyword>
<dbReference type="EMBL" id="KJ649683">
    <property type="protein sequence ID" value="AIA82429.1"/>
    <property type="molecule type" value="Genomic_DNA"/>
</dbReference>